<dbReference type="Pfam" id="PF12729">
    <property type="entry name" value="4HB_MCP_1"/>
    <property type="match status" value="1"/>
</dbReference>
<accession>A0A7X4H7H6</accession>
<dbReference type="Gene3D" id="1.10.287.950">
    <property type="entry name" value="Methyl-accepting chemotaxis protein"/>
    <property type="match status" value="1"/>
</dbReference>
<evidence type="ECO:0000259" key="8">
    <source>
        <dbReference type="PROSITE" id="PS50885"/>
    </source>
</evidence>
<dbReference type="CDD" id="cd11386">
    <property type="entry name" value="MCP_signal"/>
    <property type="match status" value="1"/>
</dbReference>
<feature type="transmembrane region" description="Helical" evidence="6">
    <location>
        <begin position="13"/>
        <end position="33"/>
    </location>
</feature>
<dbReference type="PRINTS" id="PR00260">
    <property type="entry name" value="CHEMTRNSDUCR"/>
</dbReference>
<dbReference type="SMART" id="SM00304">
    <property type="entry name" value="HAMP"/>
    <property type="match status" value="1"/>
</dbReference>
<evidence type="ECO:0000256" key="2">
    <source>
        <dbReference type="ARBA" id="ARBA00022481"/>
    </source>
</evidence>
<name>A0A7X4H7H6_9BURK</name>
<evidence type="ECO:0000313" key="9">
    <source>
        <dbReference type="EMBL" id="MYN06156.1"/>
    </source>
</evidence>
<dbReference type="GO" id="GO:0006935">
    <property type="term" value="P:chemotaxis"/>
    <property type="evidence" value="ECO:0007669"/>
    <property type="project" value="InterPro"/>
</dbReference>
<comment type="subcellular location">
    <subcellularLocation>
        <location evidence="1">Membrane</location>
    </subcellularLocation>
</comment>
<feature type="domain" description="Methyl-accepting transducer" evidence="7">
    <location>
        <begin position="270"/>
        <end position="499"/>
    </location>
</feature>
<sequence length="553" mass="58182">MNWFYHLKIAHKLLAAVAAVMALTVALGVFCFLQLRHLHSVNNDITQRWAPAVRNVLLVKSSLLRFRTYELQHALSTQPVEFDYYEAQMNGEMAEMRRALALYAAVPKSGAEQADFAKFRSALDSYAAAVRQVVQLDRAGNHAGAMALLRGESRTYNFEATDLVGRLVAAGEQGSDAAAASAAGAYAKSRSMITALIAATVVLGMLMAAWVARLISRPLQQAVDIARRVAGGDLRAVAATCWRDETGDLLRALNGMSARLQQMVGQVRGGADTVAAASAQIGAGNADLASRTERQAASLEETAATMEQLTVTVGHNADKAEQAHGLMERTAAEAQQAERAVGAMLATMEGIDASSRRIGDIVGLMDGIAFQTNLLALNAAVEAARAGEQGRGFAVVAGEVRSLAQRSAQSAREIKQLIAASIEQVGEGSRVVRGAGSAIGAVTGGVQRVAGLVADISSGSREQSIGLQQLNATLAELDGATQQNASLVEESLAATLSLGEQAQRLTRSVDLFRLQDEKLEEGVIDMAISAPAPARGALRGGAVRRPVYVAGVV</sequence>
<keyword evidence="6" id="KW-1133">Transmembrane helix</keyword>
<protein>
    <submittedName>
        <fullName evidence="9">HAMP domain-containing protein</fullName>
    </submittedName>
</protein>
<dbReference type="InterPro" id="IPR003660">
    <property type="entry name" value="HAMP_dom"/>
</dbReference>
<evidence type="ECO:0000313" key="10">
    <source>
        <dbReference type="Proteomes" id="UP000450676"/>
    </source>
</evidence>
<proteinExistence type="inferred from homology"/>
<evidence type="ECO:0000256" key="1">
    <source>
        <dbReference type="ARBA" id="ARBA00004370"/>
    </source>
</evidence>
<dbReference type="PANTHER" id="PTHR43531:SF14">
    <property type="entry name" value="METHYL-ACCEPTING CHEMOTAXIS PROTEIN I-RELATED"/>
    <property type="match status" value="1"/>
</dbReference>
<keyword evidence="4" id="KW-0807">Transducer</keyword>
<evidence type="ECO:0000259" key="7">
    <source>
        <dbReference type="PROSITE" id="PS50111"/>
    </source>
</evidence>
<dbReference type="Pfam" id="PF00015">
    <property type="entry name" value="MCPsignal"/>
    <property type="match status" value="1"/>
</dbReference>
<comment type="caution">
    <text evidence="9">The sequence shown here is derived from an EMBL/GenBank/DDBJ whole genome shotgun (WGS) entry which is preliminary data.</text>
</comment>
<dbReference type="GO" id="GO:0005886">
    <property type="term" value="C:plasma membrane"/>
    <property type="evidence" value="ECO:0007669"/>
    <property type="project" value="TreeGrafter"/>
</dbReference>
<dbReference type="EMBL" id="WWCU01000002">
    <property type="protein sequence ID" value="MYN06156.1"/>
    <property type="molecule type" value="Genomic_DNA"/>
</dbReference>
<feature type="transmembrane region" description="Helical" evidence="6">
    <location>
        <begin position="193"/>
        <end position="212"/>
    </location>
</feature>
<keyword evidence="2" id="KW-0488">Methylation</keyword>
<evidence type="ECO:0000256" key="4">
    <source>
        <dbReference type="PROSITE-ProRule" id="PRU00284"/>
    </source>
</evidence>
<dbReference type="AlphaFoldDB" id="A0A7X4H7H6"/>
<keyword evidence="5" id="KW-0175">Coiled coil</keyword>
<dbReference type="InterPro" id="IPR004090">
    <property type="entry name" value="Chemotax_Me-accpt_rcpt"/>
</dbReference>
<dbReference type="PROSITE" id="PS50885">
    <property type="entry name" value="HAMP"/>
    <property type="match status" value="1"/>
</dbReference>
<keyword evidence="6" id="KW-0812">Transmembrane</keyword>
<dbReference type="InterPro" id="IPR024478">
    <property type="entry name" value="HlyB_4HB_MCP"/>
</dbReference>
<dbReference type="Pfam" id="PF00672">
    <property type="entry name" value="HAMP"/>
    <property type="match status" value="1"/>
</dbReference>
<dbReference type="InterPro" id="IPR051310">
    <property type="entry name" value="MCP_chemotaxis"/>
</dbReference>
<dbReference type="GO" id="GO:0007165">
    <property type="term" value="P:signal transduction"/>
    <property type="evidence" value="ECO:0007669"/>
    <property type="project" value="UniProtKB-KW"/>
</dbReference>
<feature type="coiled-coil region" evidence="5">
    <location>
        <begin position="289"/>
        <end position="340"/>
    </location>
</feature>
<dbReference type="FunFam" id="1.10.287.950:FF:000001">
    <property type="entry name" value="Methyl-accepting chemotaxis sensory transducer"/>
    <property type="match status" value="1"/>
</dbReference>
<dbReference type="SMART" id="SM00283">
    <property type="entry name" value="MA"/>
    <property type="match status" value="1"/>
</dbReference>
<keyword evidence="10" id="KW-1185">Reference proteome</keyword>
<evidence type="ECO:0000256" key="5">
    <source>
        <dbReference type="SAM" id="Coils"/>
    </source>
</evidence>
<gene>
    <name evidence="9" type="ORF">GTP77_02270</name>
</gene>
<dbReference type="SUPFAM" id="SSF58104">
    <property type="entry name" value="Methyl-accepting chemotaxis protein (MCP) signaling domain"/>
    <property type="match status" value="1"/>
</dbReference>
<evidence type="ECO:0000256" key="3">
    <source>
        <dbReference type="ARBA" id="ARBA00029447"/>
    </source>
</evidence>
<dbReference type="InterPro" id="IPR004089">
    <property type="entry name" value="MCPsignal_dom"/>
</dbReference>
<evidence type="ECO:0000256" key="6">
    <source>
        <dbReference type="SAM" id="Phobius"/>
    </source>
</evidence>
<feature type="domain" description="HAMP" evidence="8">
    <location>
        <begin position="213"/>
        <end position="265"/>
    </location>
</feature>
<dbReference type="PANTHER" id="PTHR43531">
    <property type="entry name" value="PROTEIN ICFG"/>
    <property type="match status" value="1"/>
</dbReference>
<reference evidence="9 10" key="1">
    <citation type="submission" date="2019-12" db="EMBL/GenBank/DDBJ databases">
        <title>Novel species isolated from a subtropical stream in China.</title>
        <authorList>
            <person name="Lu H."/>
        </authorList>
    </citation>
    <scope>NUCLEOTIDE SEQUENCE [LARGE SCALE GENOMIC DNA]</scope>
    <source>
        <strain evidence="9 10">FT127W</strain>
    </source>
</reference>
<keyword evidence="6" id="KW-0472">Membrane</keyword>
<dbReference type="CDD" id="cd06225">
    <property type="entry name" value="HAMP"/>
    <property type="match status" value="1"/>
</dbReference>
<comment type="similarity">
    <text evidence="3">Belongs to the methyl-accepting chemotaxis (MCP) protein family.</text>
</comment>
<dbReference type="Proteomes" id="UP000450676">
    <property type="component" value="Unassembled WGS sequence"/>
</dbReference>
<organism evidence="9 10">
    <name type="scientific">Pseudoduganella aquatica</name>
    <dbReference type="NCBI Taxonomy" id="2660641"/>
    <lineage>
        <taxon>Bacteria</taxon>
        <taxon>Pseudomonadati</taxon>
        <taxon>Pseudomonadota</taxon>
        <taxon>Betaproteobacteria</taxon>
        <taxon>Burkholderiales</taxon>
        <taxon>Oxalobacteraceae</taxon>
        <taxon>Telluria group</taxon>
        <taxon>Pseudoduganella</taxon>
    </lineage>
</organism>
<dbReference type="RefSeq" id="WP_161070548.1">
    <property type="nucleotide sequence ID" value="NZ_CP086370.1"/>
</dbReference>
<dbReference type="GO" id="GO:0004888">
    <property type="term" value="F:transmembrane signaling receptor activity"/>
    <property type="evidence" value="ECO:0007669"/>
    <property type="project" value="InterPro"/>
</dbReference>
<dbReference type="PROSITE" id="PS50111">
    <property type="entry name" value="CHEMOTAXIS_TRANSDUC_2"/>
    <property type="match status" value="1"/>
</dbReference>